<accession>A0A6J4SMG1</accession>
<organism evidence="2">
    <name type="scientific">uncultured Solirubrobacteraceae bacterium</name>
    <dbReference type="NCBI Taxonomy" id="1162706"/>
    <lineage>
        <taxon>Bacteria</taxon>
        <taxon>Bacillati</taxon>
        <taxon>Actinomycetota</taxon>
        <taxon>Thermoleophilia</taxon>
        <taxon>Solirubrobacterales</taxon>
        <taxon>Solirubrobacteraceae</taxon>
        <taxon>environmental samples</taxon>
    </lineage>
</organism>
<dbReference type="EMBL" id="CADCVQ010000073">
    <property type="protein sequence ID" value="CAA9497862.1"/>
    <property type="molecule type" value="Genomic_DNA"/>
</dbReference>
<gene>
    <name evidence="2" type="ORF">AVDCRST_MAG67-1825</name>
</gene>
<name>A0A6J4SMG1_9ACTN</name>
<feature type="non-terminal residue" evidence="2">
    <location>
        <position position="1"/>
    </location>
</feature>
<evidence type="ECO:0000313" key="2">
    <source>
        <dbReference type="EMBL" id="CAA9497862.1"/>
    </source>
</evidence>
<feature type="region of interest" description="Disordered" evidence="1">
    <location>
        <begin position="1"/>
        <end position="49"/>
    </location>
</feature>
<dbReference type="AlphaFoldDB" id="A0A6J4SMG1"/>
<reference evidence="2" key="1">
    <citation type="submission" date="2020-02" db="EMBL/GenBank/DDBJ databases">
        <authorList>
            <person name="Meier V. D."/>
        </authorList>
    </citation>
    <scope>NUCLEOTIDE SEQUENCE</scope>
    <source>
        <strain evidence="2">AVDCRST_MAG67</strain>
    </source>
</reference>
<feature type="non-terminal residue" evidence="2">
    <location>
        <position position="67"/>
    </location>
</feature>
<protein>
    <submittedName>
        <fullName evidence="2">Uncharacterized protein</fullName>
    </submittedName>
</protein>
<evidence type="ECO:0000256" key="1">
    <source>
        <dbReference type="SAM" id="MobiDB-lite"/>
    </source>
</evidence>
<sequence>EVRHRRPAAEPQARAARGARAAARRDLRARSRRRVLRTTAGRGSRRAPSSLRGLGLLVARGPEVGSV</sequence>
<feature type="compositionally biased region" description="Low complexity" evidence="1">
    <location>
        <begin position="9"/>
        <end position="21"/>
    </location>
</feature>
<proteinExistence type="predicted"/>